<comment type="catalytic activity">
    <reaction evidence="3">
        <text>adenosylcob(III)inamide + GTP = adenosylcob(III)inamide phosphate + GDP + H(+)</text>
        <dbReference type="Rhea" id="RHEA:15765"/>
        <dbReference type="ChEBI" id="CHEBI:2480"/>
        <dbReference type="ChEBI" id="CHEBI:15378"/>
        <dbReference type="ChEBI" id="CHEBI:37565"/>
        <dbReference type="ChEBI" id="CHEBI:58189"/>
        <dbReference type="ChEBI" id="CHEBI:58502"/>
        <dbReference type="EC" id="2.7.1.156"/>
    </reaction>
</comment>
<keyword evidence="18" id="KW-1185">Reference proteome</keyword>
<dbReference type="PANTHER" id="PTHR34848:SF1">
    <property type="entry name" value="BIFUNCTIONAL ADENOSYLCOBALAMIN BIOSYNTHESIS PROTEIN COBU"/>
    <property type="match status" value="1"/>
</dbReference>
<evidence type="ECO:0000256" key="10">
    <source>
        <dbReference type="ARBA" id="ARBA00022741"/>
    </source>
</evidence>
<evidence type="ECO:0000256" key="9">
    <source>
        <dbReference type="ARBA" id="ARBA00022679"/>
    </source>
</evidence>
<evidence type="ECO:0000256" key="12">
    <source>
        <dbReference type="ARBA" id="ARBA00022840"/>
    </source>
</evidence>
<feature type="active site" description="GMP-histidine intermediate" evidence="15">
    <location>
        <position position="55"/>
    </location>
</feature>
<feature type="binding site" evidence="16">
    <location>
        <position position="89"/>
    </location>
    <ligand>
        <name>GTP</name>
        <dbReference type="ChEBI" id="CHEBI:37565"/>
    </ligand>
</feature>
<dbReference type="OrthoDB" id="9788370at2"/>
<evidence type="ECO:0000256" key="5">
    <source>
        <dbReference type="ARBA" id="ARBA00004692"/>
    </source>
</evidence>
<dbReference type="PANTHER" id="PTHR34848">
    <property type="match status" value="1"/>
</dbReference>
<proteinExistence type="inferred from homology"/>
<dbReference type="SUPFAM" id="SSF52540">
    <property type="entry name" value="P-loop containing nucleoside triphosphate hydrolases"/>
    <property type="match status" value="1"/>
</dbReference>
<evidence type="ECO:0000256" key="14">
    <source>
        <dbReference type="PIRNR" id="PIRNR006135"/>
    </source>
</evidence>
<dbReference type="GO" id="GO:0005524">
    <property type="term" value="F:ATP binding"/>
    <property type="evidence" value="ECO:0007669"/>
    <property type="project" value="UniProtKB-UniRule"/>
</dbReference>
<keyword evidence="12 14" id="KW-0067">ATP-binding</keyword>
<sequence length="182" mass="19192">MAGLPSLTMMLGGAASGKSAFAERAIAETSSDKAKIYIATAQAFDDEMRAKISDHRQARAADGWNTVEEPLLATAALERAAKDQVILLDCATLWLTNQLLAGADLYAESDKLVRALVASPAQVVVVTNEVGQGIVPEHAMSRQFREAQGKLNQGIAREAQLVVQVIAGLPLVLKGALPEGVS</sequence>
<evidence type="ECO:0000256" key="1">
    <source>
        <dbReference type="ARBA" id="ARBA00000312"/>
    </source>
</evidence>
<evidence type="ECO:0000256" key="3">
    <source>
        <dbReference type="ARBA" id="ARBA00001522"/>
    </source>
</evidence>
<reference evidence="17 18" key="1">
    <citation type="submission" date="2018-10" db="EMBL/GenBank/DDBJ databases">
        <title>Genomic Encyclopedia of Archaeal and Bacterial Type Strains, Phase II (KMG-II): from individual species to whole genera.</title>
        <authorList>
            <person name="Goeker M."/>
        </authorList>
    </citation>
    <scope>NUCLEOTIDE SEQUENCE [LARGE SCALE GENOMIC DNA]</scope>
    <source>
        <strain evidence="17 18">DSM 29466</strain>
    </source>
</reference>
<evidence type="ECO:0000256" key="13">
    <source>
        <dbReference type="ARBA" id="ARBA00023134"/>
    </source>
</evidence>
<comment type="pathway">
    <text evidence="5 14">Cofactor biosynthesis; adenosylcobalamin biosynthesis; adenosylcobalamin from cob(II)yrinate a,c-diamide: step 6/7.</text>
</comment>
<dbReference type="InterPro" id="IPR003203">
    <property type="entry name" value="CobU/CobP"/>
</dbReference>
<comment type="catalytic activity">
    <reaction evidence="1 14">
        <text>adenosylcob(III)inamide + ATP = adenosylcob(III)inamide phosphate + ADP + H(+)</text>
        <dbReference type="Rhea" id="RHEA:15769"/>
        <dbReference type="ChEBI" id="CHEBI:2480"/>
        <dbReference type="ChEBI" id="CHEBI:15378"/>
        <dbReference type="ChEBI" id="CHEBI:30616"/>
        <dbReference type="ChEBI" id="CHEBI:58502"/>
        <dbReference type="ChEBI" id="CHEBI:456216"/>
        <dbReference type="EC" id="2.7.1.156"/>
    </reaction>
</comment>
<dbReference type="RefSeq" id="WP_121023135.1">
    <property type="nucleotide sequence ID" value="NZ_RCCE01000002.1"/>
</dbReference>
<keyword evidence="10 14" id="KW-0547">Nucleotide-binding</keyword>
<dbReference type="EC" id="2.7.1.156" evidence="14"/>
<comment type="caution">
    <text evidence="17">The sequence shown here is derived from an EMBL/GenBank/DDBJ whole genome shotgun (WGS) entry which is preliminary data.</text>
</comment>
<evidence type="ECO:0000256" key="6">
    <source>
        <dbReference type="ARBA" id="ARBA00005159"/>
    </source>
</evidence>
<keyword evidence="17" id="KW-0548">Nucleotidyltransferase</keyword>
<dbReference type="GO" id="GO:0043752">
    <property type="term" value="F:adenosylcobinamide kinase activity"/>
    <property type="evidence" value="ECO:0007669"/>
    <property type="project" value="UniProtKB-EC"/>
</dbReference>
<keyword evidence="13 14" id="KW-0342">GTP-binding</keyword>
<gene>
    <name evidence="17" type="ORF">BCF46_1578</name>
</gene>
<dbReference type="Gene3D" id="3.40.50.300">
    <property type="entry name" value="P-loop containing nucleotide triphosphate hydrolases"/>
    <property type="match status" value="1"/>
</dbReference>
<dbReference type="NCBIfam" id="NF004469">
    <property type="entry name" value="PRK05800.1"/>
    <property type="match status" value="1"/>
</dbReference>
<feature type="binding site" evidence="16">
    <location>
        <begin position="39"/>
        <end position="41"/>
    </location>
    <ligand>
        <name>GTP</name>
        <dbReference type="ChEBI" id="CHEBI:37565"/>
    </ligand>
</feature>
<keyword evidence="8 14" id="KW-0169">Cobalamin biosynthesis</keyword>
<dbReference type="GO" id="GO:0008820">
    <property type="term" value="F:cobinamide phosphate guanylyltransferase activity"/>
    <property type="evidence" value="ECO:0007669"/>
    <property type="project" value="UniProtKB-UniRule"/>
</dbReference>
<evidence type="ECO:0000256" key="7">
    <source>
        <dbReference type="ARBA" id="ARBA00007490"/>
    </source>
</evidence>
<evidence type="ECO:0000313" key="17">
    <source>
        <dbReference type="EMBL" id="RLJ59429.1"/>
    </source>
</evidence>
<dbReference type="Proteomes" id="UP000269157">
    <property type="component" value="Unassembled WGS sequence"/>
</dbReference>
<evidence type="ECO:0000256" key="16">
    <source>
        <dbReference type="PIRSR" id="PIRSR006135-2"/>
    </source>
</evidence>
<name>A0A497X3C7_9RHOB</name>
<comment type="pathway">
    <text evidence="6 14">Cofactor biosynthesis; adenosylcobalamin biosynthesis; adenosylcobalamin from cob(II)yrinate a,c-diamide: step 5/7.</text>
</comment>
<dbReference type="Pfam" id="PF02283">
    <property type="entry name" value="CobU"/>
    <property type="match status" value="1"/>
</dbReference>
<dbReference type="UniPathway" id="UPA00148">
    <property type="reaction ID" value="UER00236"/>
</dbReference>
<accession>A0A497X3C7</accession>
<evidence type="ECO:0000256" key="15">
    <source>
        <dbReference type="PIRSR" id="PIRSR006135-1"/>
    </source>
</evidence>
<dbReference type="EC" id="2.7.7.62" evidence="14"/>
<comment type="similarity">
    <text evidence="7 14">Belongs to the CobU/CobP family.</text>
</comment>
<dbReference type="GO" id="GO:0005525">
    <property type="term" value="F:GTP binding"/>
    <property type="evidence" value="ECO:0007669"/>
    <property type="project" value="UniProtKB-UniRule"/>
</dbReference>
<evidence type="ECO:0000256" key="2">
    <source>
        <dbReference type="ARBA" id="ARBA00000711"/>
    </source>
</evidence>
<organism evidence="17 18">
    <name type="scientific">Litoreibacter meonggei</name>
    <dbReference type="NCBI Taxonomy" id="1049199"/>
    <lineage>
        <taxon>Bacteria</taxon>
        <taxon>Pseudomonadati</taxon>
        <taxon>Pseudomonadota</taxon>
        <taxon>Alphaproteobacteria</taxon>
        <taxon>Rhodobacterales</taxon>
        <taxon>Roseobacteraceae</taxon>
        <taxon>Litoreibacter</taxon>
    </lineage>
</organism>
<feature type="binding site" evidence="16">
    <location>
        <begin position="56"/>
        <end position="59"/>
    </location>
    <ligand>
        <name>GTP</name>
        <dbReference type="ChEBI" id="CHEBI:37565"/>
    </ligand>
</feature>
<comment type="catalytic activity">
    <reaction evidence="2 14">
        <text>adenosylcob(III)inamide phosphate + GTP + H(+) = adenosylcob(III)inamide-GDP + diphosphate</text>
        <dbReference type="Rhea" id="RHEA:22712"/>
        <dbReference type="ChEBI" id="CHEBI:15378"/>
        <dbReference type="ChEBI" id="CHEBI:33019"/>
        <dbReference type="ChEBI" id="CHEBI:37565"/>
        <dbReference type="ChEBI" id="CHEBI:58502"/>
        <dbReference type="ChEBI" id="CHEBI:60487"/>
        <dbReference type="EC" id="2.7.7.62"/>
    </reaction>
</comment>
<feature type="binding site" evidence="16">
    <location>
        <position position="68"/>
    </location>
    <ligand>
        <name>GTP</name>
        <dbReference type="ChEBI" id="CHEBI:37565"/>
    </ligand>
</feature>
<comment type="function">
    <text evidence="4 14">Catalyzes ATP-dependent phosphorylation of adenosylcobinamide and addition of GMP to adenosylcobinamide phosphate.</text>
</comment>
<evidence type="ECO:0000256" key="4">
    <source>
        <dbReference type="ARBA" id="ARBA00003889"/>
    </source>
</evidence>
<dbReference type="GO" id="GO:0009236">
    <property type="term" value="P:cobalamin biosynthetic process"/>
    <property type="evidence" value="ECO:0007669"/>
    <property type="project" value="UniProtKB-UniRule"/>
</dbReference>
<dbReference type="CDD" id="cd00544">
    <property type="entry name" value="CobU"/>
    <property type="match status" value="1"/>
</dbReference>
<dbReference type="PIRSF" id="PIRSF006135">
    <property type="entry name" value="CobU"/>
    <property type="match status" value="1"/>
</dbReference>
<keyword evidence="11 14" id="KW-0418">Kinase</keyword>
<dbReference type="InterPro" id="IPR027417">
    <property type="entry name" value="P-loop_NTPase"/>
</dbReference>
<evidence type="ECO:0000256" key="11">
    <source>
        <dbReference type="ARBA" id="ARBA00022777"/>
    </source>
</evidence>
<dbReference type="EMBL" id="RCCE01000002">
    <property type="protein sequence ID" value="RLJ59429.1"/>
    <property type="molecule type" value="Genomic_DNA"/>
</dbReference>
<protein>
    <recommendedName>
        <fullName evidence="14">Bifunctional adenosylcobalamin biosynthesis protein</fullName>
        <ecNumber evidence="14">2.7.1.156</ecNumber>
        <ecNumber evidence="14">2.7.7.62</ecNumber>
    </recommendedName>
</protein>
<dbReference type="AlphaFoldDB" id="A0A497X3C7"/>
<evidence type="ECO:0000256" key="8">
    <source>
        <dbReference type="ARBA" id="ARBA00022573"/>
    </source>
</evidence>
<evidence type="ECO:0000313" key="18">
    <source>
        <dbReference type="Proteomes" id="UP000269157"/>
    </source>
</evidence>
<keyword evidence="9 14" id="KW-0808">Transferase</keyword>
<feature type="binding site" evidence="16">
    <location>
        <begin position="12"/>
        <end position="19"/>
    </location>
    <ligand>
        <name>GTP</name>
        <dbReference type="ChEBI" id="CHEBI:37565"/>
    </ligand>
</feature>